<dbReference type="GO" id="GO:0046872">
    <property type="term" value="F:metal ion binding"/>
    <property type="evidence" value="ECO:0007669"/>
    <property type="project" value="UniProtKB-KW"/>
</dbReference>
<feature type="region of interest" description="Disordered" evidence="11">
    <location>
        <begin position="1"/>
        <end position="22"/>
    </location>
</feature>
<dbReference type="CDD" id="cd08761">
    <property type="entry name" value="Cyt_b561_CYB561D2_like"/>
    <property type="match status" value="1"/>
</dbReference>
<evidence type="ECO:0000256" key="12">
    <source>
        <dbReference type="SAM" id="Phobius"/>
    </source>
</evidence>
<dbReference type="Gene3D" id="1.20.120.1770">
    <property type="match status" value="1"/>
</dbReference>
<dbReference type="InterPro" id="IPR045150">
    <property type="entry name" value="CYB561D1/2"/>
</dbReference>
<dbReference type="InterPro" id="IPR006593">
    <property type="entry name" value="Cyt_b561/ferric_Rdtase_TM"/>
</dbReference>
<keyword evidence="5 12" id="KW-0812">Transmembrane</keyword>
<protein>
    <recommendedName>
        <fullName evidence="13">Cytochrome b561 domain-containing protein</fullName>
    </recommendedName>
</protein>
<dbReference type="Proteomes" id="UP000629468">
    <property type="component" value="Unassembled WGS sequence"/>
</dbReference>
<feature type="transmembrane region" description="Helical" evidence="12">
    <location>
        <begin position="197"/>
        <end position="218"/>
    </location>
</feature>
<evidence type="ECO:0000256" key="9">
    <source>
        <dbReference type="ARBA" id="ARBA00023004"/>
    </source>
</evidence>
<proteinExistence type="predicted"/>
<gene>
    <name evidence="14" type="ORF">Agabi119p4_3234</name>
</gene>
<feature type="domain" description="Cytochrome b561" evidence="13">
    <location>
        <begin position="121"/>
        <end position="213"/>
    </location>
</feature>
<evidence type="ECO:0000256" key="7">
    <source>
        <dbReference type="ARBA" id="ARBA00022982"/>
    </source>
</evidence>
<comment type="cofactor">
    <cofactor evidence="1">
        <name>heme b</name>
        <dbReference type="ChEBI" id="CHEBI:60344"/>
    </cofactor>
</comment>
<name>A0A8H7F6W8_AGABI</name>
<evidence type="ECO:0000256" key="4">
    <source>
        <dbReference type="ARBA" id="ARBA00022617"/>
    </source>
</evidence>
<evidence type="ECO:0000256" key="10">
    <source>
        <dbReference type="ARBA" id="ARBA00023136"/>
    </source>
</evidence>
<comment type="subcellular location">
    <subcellularLocation>
        <location evidence="2">Membrane</location>
        <topology evidence="2">Multi-pass membrane protein</topology>
    </subcellularLocation>
</comment>
<dbReference type="EMBL" id="JABXXO010000004">
    <property type="protein sequence ID" value="KAF7778889.1"/>
    <property type="molecule type" value="Genomic_DNA"/>
</dbReference>
<keyword evidence="4" id="KW-0349">Heme</keyword>
<feature type="transmembrane region" description="Helical" evidence="12">
    <location>
        <begin position="121"/>
        <end position="139"/>
    </location>
</feature>
<keyword evidence="10 12" id="KW-0472">Membrane</keyword>
<evidence type="ECO:0000256" key="1">
    <source>
        <dbReference type="ARBA" id="ARBA00001970"/>
    </source>
</evidence>
<evidence type="ECO:0000256" key="8">
    <source>
        <dbReference type="ARBA" id="ARBA00022989"/>
    </source>
</evidence>
<reference evidence="14 15" key="1">
    <citation type="journal article" name="Sci. Rep.">
        <title>Telomere-to-telomere assembled and centromere annotated genomes of the two main subspecies of the button mushroom Agaricus bisporus reveal especially polymorphic chromosome ends.</title>
        <authorList>
            <person name="Sonnenberg A.S.M."/>
            <person name="Sedaghat-Telgerd N."/>
            <person name="Lavrijssen B."/>
            <person name="Ohm R.A."/>
            <person name="Hendrickx P.M."/>
            <person name="Scholtmeijer K."/>
            <person name="Baars J.J.P."/>
            <person name="van Peer A."/>
        </authorList>
    </citation>
    <scope>NUCLEOTIDE SEQUENCE [LARGE SCALE GENOMIC DNA]</scope>
    <source>
        <strain evidence="14 15">H119_p4</strain>
    </source>
</reference>
<evidence type="ECO:0000256" key="5">
    <source>
        <dbReference type="ARBA" id="ARBA00022692"/>
    </source>
</evidence>
<evidence type="ECO:0000256" key="11">
    <source>
        <dbReference type="SAM" id="MobiDB-lite"/>
    </source>
</evidence>
<dbReference type="AlphaFoldDB" id="A0A8H7F6W8"/>
<evidence type="ECO:0000259" key="13">
    <source>
        <dbReference type="Pfam" id="PF03188"/>
    </source>
</evidence>
<comment type="caution">
    <text evidence="14">The sequence shown here is derived from an EMBL/GenBank/DDBJ whole genome shotgun (WGS) entry which is preliminary data.</text>
</comment>
<dbReference type="GO" id="GO:0140575">
    <property type="term" value="F:transmembrane monodehydroascorbate reductase activity"/>
    <property type="evidence" value="ECO:0007669"/>
    <property type="project" value="InterPro"/>
</dbReference>
<feature type="transmembrane region" description="Helical" evidence="12">
    <location>
        <begin position="78"/>
        <end position="100"/>
    </location>
</feature>
<feature type="transmembrane region" description="Helical" evidence="12">
    <location>
        <begin position="230"/>
        <end position="248"/>
    </location>
</feature>
<evidence type="ECO:0000256" key="3">
    <source>
        <dbReference type="ARBA" id="ARBA00022448"/>
    </source>
</evidence>
<dbReference type="GO" id="GO:0016020">
    <property type="term" value="C:membrane"/>
    <property type="evidence" value="ECO:0007669"/>
    <property type="project" value="UniProtKB-SubCell"/>
</dbReference>
<evidence type="ECO:0000256" key="6">
    <source>
        <dbReference type="ARBA" id="ARBA00022723"/>
    </source>
</evidence>
<dbReference type="PANTHER" id="PTHR15422:SF45">
    <property type="entry name" value="CYTOCHROME B561 DOMAIN-CONTAINING PROTEIN"/>
    <property type="match status" value="1"/>
</dbReference>
<sequence>MPDISSSNGDSERRDEDSEHLLSHHPEPAEFVELEMGLEVKVEERHGDNWARSITLTGVAILVLTTWFIVIFNGPSKLGWFAFHPLLQTLALGSFTYGILTLQPTSQPITKAAGFFRHQTAMFFVGFPLIMLGTSSVVYNKYLRGAEHAKTWHGTLGFTCVSWLLLQIFLGAGSVWKGGALFGGGAKAKALWKYHRASGYVLFPLMMLTAHLGGGWSHWGEKYAGSLVRLIAYTVAPVLIFTGLYVRIRVSKMKFW</sequence>
<evidence type="ECO:0000313" key="15">
    <source>
        <dbReference type="Proteomes" id="UP000629468"/>
    </source>
</evidence>
<evidence type="ECO:0000313" key="14">
    <source>
        <dbReference type="EMBL" id="KAF7778889.1"/>
    </source>
</evidence>
<feature type="transmembrane region" description="Helical" evidence="12">
    <location>
        <begin position="151"/>
        <end position="176"/>
    </location>
</feature>
<keyword evidence="3" id="KW-0813">Transport</keyword>
<evidence type="ECO:0000256" key="2">
    <source>
        <dbReference type="ARBA" id="ARBA00004141"/>
    </source>
</evidence>
<keyword evidence="8 12" id="KW-1133">Transmembrane helix</keyword>
<dbReference type="Pfam" id="PF03188">
    <property type="entry name" value="Cytochrom_B561"/>
    <property type="match status" value="1"/>
</dbReference>
<accession>A0A8H7F6W8</accession>
<feature type="transmembrane region" description="Helical" evidence="12">
    <location>
        <begin position="54"/>
        <end position="72"/>
    </location>
</feature>
<organism evidence="14 15">
    <name type="scientific">Agaricus bisporus var. burnettii</name>
    <dbReference type="NCBI Taxonomy" id="192524"/>
    <lineage>
        <taxon>Eukaryota</taxon>
        <taxon>Fungi</taxon>
        <taxon>Dikarya</taxon>
        <taxon>Basidiomycota</taxon>
        <taxon>Agaricomycotina</taxon>
        <taxon>Agaricomycetes</taxon>
        <taxon>Agaricomycetidae</taxon>
        <taxon>Agaricales</taxon>
        <taxon>Agaricineae</taxon>
        <taxon>Agaricaceae</taxon>
        <taxon>Agaricus</taxon>
    </lineage>
</organism>
<feature type="compositionally biased region" description="Basic and acidic residues" evidence="11">
    <location>
        <begin position="10"/>
        <end position="22"/>
    </location>
</feature>
<keyword evidence="9" id="KW-0408">Iron</keyword>
<keyword evidence="7" id="KW-0249">Electron transport</keyword>
<dbReference type="PANTHER" id="PTHR15422">
    <property type="entry name" value="OS05G0565100 PROTEIN"/>
    <property type="match status" value="1"/>
</dbReference>
<keyword evidence="6" id="KW-0479">Metal-binding</keyword>